<keyword evidence="1" id="KW-0456">Lyase</keyword>
<dbReference type="RefSeq" id="WP_186908381.1">
    <property type="nucleotide sequence ID" value="NZ_JACOPP010000020.1"/>
</dbReference>
<evidence type="ECO:0000313" key="3">
    <source>
        <dbReference type="EMBL" id="MBC5734554.1"/>
    </source>
</evidence>
<dbReference type="GO" id="GO:0016831">
    <property type="term" value="F:carboxy-lyase activity"/>
    <property type="evidence" value="ECO:0007669"/>
    <property type="project" value="InterPro"/>
</dbReference>
<evidence type="ECO:0000313" key="4">
    <source>
        <dbReference type="Proteomes" id="UP000661435"/>
    </source>
</evidence>
<dbReference type="SUPFAM" id="SSF51556">
    <property type="entry name" value="Metallo-dependent hydrolases"/>
    <property type="match status" value="1"/>
</dbReference>
<evidence type="ECO:0000259" key="2">
    <source>
        <dbReference type="Pfam" id="PF04909"/>
    </source>
</evidence>
<dbReference type="GO" id="GO:0016787">
    <property type="term" value="F:hydrolase activity"/>
    <property type="evidence" value="ECO:0007669"/>
    <property type="project" value="InterPro"/>
</dbReference>
<feature type="domain" description="Amidohydrolase-related" evidence="2">
    <location>
        <begin position="51"/>
        <end position="330"/>
    </location>
</feature>
<sequence>MTNRIDFEAHYYFPELMDYFSTRTDYPMYDRATRTFRRSDDFTLRHPYRLTHLEESLDERIRIMDAHGVRMQVLSVSSGIDFLSPEESVEWCRKANDYLYEGMRKYPGRFQGFAALPVADLDASLQELERCMKELGFLGWLVDSNFGASHIDDDCYFPLLKKLADYHGALYIHPTQPIDERMKGLGPQLAAAPFGFGIDVSVDLMRMICKGIFDRLPTLKVLIGHMGEIFPYTMRRMNEKIRGYHSIAPAVNRQLPEHYFRHNIWVTTSGDFCPSALRCAVDVLGLDRILFGTDYPYEYPEAVDEFFDAVPMSKNDLDQIFFGNAQAIFPQI</sequence>
<dbReference type="InterPro" id="IPR032465">
    <property type="entry name" value="ACMSD"/>
</dbReference>
<dbReference type="EMBL" id="JACOPP010000020">
    <property type="protein sequence ID" value="MBC5734554.1"/>
    <property type="molecule type" value="Genomic_DNA"/>
</dbReference>
<gene>
    <name evidence="3" type="ORF">H8S57_12595</name>
</gene>
<dbReference type="InterPro" id="IPR032466">
    <property type="entry name" value="Metal_Hydrolase"/>
</dbReference>
<dbReference type="Pfam" id="PF04909">
    <property type="entry name" value="Amidohydro_2"/>
    <property type="match status" value="1"/>
</dbReference>
<evidence type="ECO:0000256" key="1">
    <source>
        <dbReference type="ARBA" id="ARBA00023239"/>
    </source>
</evidence>
<reference evidence="3" key="1">
    <citation type="submission" date="2020-08" db="EMBL/GenBank/DDBJ databases">
        <title>Genome public.</title>
        <authorList>
            <person name="Liu C."/>
            <person name="Sun Q."/>
        </authorList>
    </citation>
    <scope>NUCLEOTIDE SEQUENCE</scope>
    <source>
        <strain evidence="3">NSJ-51</strain>
    </source>
</reference>
<dbReference type="Proteomes" id="UP000661435">
    <property type="component" value="Unassembled WGS sequence"/>
</dbReference>
<protein>
    <submittedName>
        <fullName evidence="3">Amidohydrolase</fullName>
    </submittedName>
</protein>
<comment type="caution">
    <text evidence="3">The sequence shown here is derived from an EMBL/GenBank/DDBJ whole genome shotgun (WGS) entry which is preliminary data.</text>
</comment>
<name>A0A8J6MB26_9FIRM</name>
<dbReference type="PANTHER" id="PTHR21240:SF30">
    <property type="entry name" value="AMIDOHYDROLASE-RELATED DOMAIN-CONTAINING PROTEIN-RELATED"/>
    <property type="match status" value="1"/>
</dbReference>
<dbReference type="PANTHER" id="PTHR21240">
    <property type="entry name" value="2-AMINO-3-CARBOXYLMUCONATE-6-SEMIALDEHYDE DECARBOXYLASE"/>
    <property type="match status" value="1"/>
</dbReference>
<keyword evidence="4" id="KW-1185">Reference proteome</keyword>
<organism evidence="3 4">
    <name type="scientific">Lawsonibacter hominis</name>
    <dbReference type="NCBI Taxonomy" id="2763053"/>
    <lineage>
        <taxon>Bacteria</taxon>
        <taxon>Bacillati</taxon>
        <taxon>Bacillota</taxon>
        <taxon>Clostridia</taxon>
        <taxon>Eubacteriales</taxon>
        <taxon>Oscillospiraceae</taxon>
        <taxon>Lawsonibacter</taxon>
    </lineage>
</organism>
<dbReference type="GO" id="GO:0019748">
    <property type="term" value="P:secondary metabolic process"/>
    <property type="evidence" value="ECO:0007669"/>
    <property type="project" value="TreeGrafter"/>
</dbReference>
<dbReference type="Gene3D" id="3.20.20.140">
    <property type="entry name" value="Metal-dependent hydrolases"/>
    <property type="match status" value="1"/>
</dbReference>
<dbReference type="AlphaFoldDB" id="A0A8J6MB26"/>
<accession>A0A8J6MB26</accession>
<dbReference type="GO" id="GO:0005829">
    <property type="term" value="C:cytosol"/>
    <property type="evidence" value="ECO:0007669"/>
    <property type="project" value="TreeGrafter"/>
</dbReference>
<dbReference type="InterPro" id="IPR006680">
    <property type="entry name" value="Amidohydro-rel"/>
</dbReference>
<proteinExistence type="predicted"/>